<dbReference type="SUPFAM" id="SSF46955">
    <property type="entry name" value="Putative DNA-binding domain"/>
    <property type="match status" value="1"/>
</dbReference>
<protein>
    <submittedName>
        <fullName evidence="3">Transcriptional regulator, MerR family</fullName>
    </submittedName>
</protein>
<dbReference type="GO" id="GO:0003700">
    <property type="term" value="F:DNA-binding transcription factor activity"/>
    <property type="evidence" value="ECO:0007669"/>
    <property type="project" value="InterPro"/>
</dbReference>
<dbReference type="Gene3D" id="1.10.1660.10">
    <property type="match status" value="1"/>
</dbReference>
<dbReference type="InterPro" id="IPR047057">
    <property type="entry name" value="MerR_fam"/>
</dbReference>
<feature type="domain" description="HTH merR-type" evidence="2">
    <location>
        <begin position="18"/>
        <end position="86"/>
    </location>
</feature>
<dbReference type="GO" id="GO:0003677">
    <property type="term" value="F:DNA binding"/>
    <property type="evidence" value="ECO:0007669"/>
    <property type="project" value="UniProtKB-KW"/>
</dbReference>
<accession>A0A5Q5BMV9</accession>
<dbReference type="CDD" id="cd04778">
    <property type="entry name" value="HTH_MerR-like_sg2"/>
    <property type="match status" value="1"/>
</dbReference>
<dbReference type="PANTHER" id="PTHR30204:SF93">
    <property type="entry name" value="HTH MERR-TYPE DOMAIN-CONTAINING PROTEIN"/>
    <property type="match status" value="1"/>
</dbReference>
<organism evidence="3">
    <name type="scientific">Mycobacterium sp. (strain MCS)</name>
    <dbReference type="NCBI Taxonomy" id="164756"/>
    <lineage>
        <taxon>Bacteria</taxon>
        <taxon>Bacillati</taxon>
        <taxon>Actinomycetota</taxon>
        <taxon>Actinomycetes</taxon>
        <taxon>Mycobacteriales</taxon>
        <taxon>Mycobacteriaceae</taxon>
        <taxon>Mycobacterium</taxon>
    </lineage>
</organism>
<dbReference type="PANTHER" id="PTHR30204">
    <property type="entry name" value="REDOX-CYCLING DRUG-SENSING TRANSCRIPTIONAL ACTIVATOR SOXR"/>
    <property type="match status" value="1"/>
</dbReference>
<dbReference type="KEGG" id="mmc:Mmcs_3650"/>
<proteinExistence type="predicted"/>
<dbReference type="SMART" id="SM00422">
    <property type="entry name" value="HTH_MERR"/>
    <property type="match status" value="1"/>
</dbReference>
<keyword evidence="1" id="KW-0238">DNA-binding</keyword>
<dbReference type="PROSITE" id="PS50937">
    <property type="entry name" value="HTH_MERR_2"/>
    <property type="match status" value="1"/>
</dbReference>
<dbReference type="AlphaFoldDB" id="A0A5Q5BMV9"/>
<reference evidence="3" key="1">
    <citation type="submission" date="2006-06" db="EMBL/GenBank/DDBJ databases">
        <title>Complete sequence of chromosome of Mycobacterium sp. MCS.</title>
        <authorList>
            <consortium name="US DOE Joint Genome Institute"/>
            <person name="Copeland A."/>
            <person name="Lucas S."/>
            <person name="Lapidus A."/>
            <person name="Barry K."/>
            <person name="Detter J.C."/>
            <person name="Glavina del Rio T."/>
            <person name="Hammon N."/>
            <person name="Israni S."/>
            <person name="Dalin E."/>
            <person name="Tice H."/>
            <person name="Pitluck S."/>
            <person name="Martinez M."/>
            <person name="Schmutz J."/>
            <person name="Larimer F."/>
            <person name="Land M."/>
            <person name="Hauser L."/>
            <person name="Kyrpides N."/>
            <person name="Kim E."/>
            <person name="Miller C.D."/>
            <person name="Hughes J.E."/>
            <person name="Anderson A.J."/>
            <person name="Sims R.C."/>
            <person name="Richardson P."/>
        </authorList>
    </citation>
    <scope>NUCLEOTIDE SEQUENCE [LARGE SCALE GENOMIC DNA]</scope>
    <source>
        <strain evidence="3">MCS</strain>
    </source>
</reference>
<dbReference type="InterPro" id="IPR000551">
    <property type="entry name" value="MerR-type_HTH_dom"/>
</dbReference>
<name>A0A5Q5BMV9_MYCSS</name>
<sequence length="259" mass="28862">MPRFEARRAGGGSVDVVEYRLNELSRISGVSTRNIRAYRERGLLDPPRRQGRSAYYNDFHLAQLDTINQLLRRGFSSAHIAEFFASMRAGADLADILGLQRSLFTAEDGRDETLSAGRDLDLDPSSEEAGELVAYGLAEVVDGRVVFLDPSIAEIVGRAADPMLYIRAIVRIVASTRRDVDTLAGVVADALQECIEARFGRDRTPDPLEMHRMVQDYRELANRLVARHLDEALHAQVSWWRGEVPVDRSAPPRPVHGAN</sequence>
<dbReference type="Pfam" id="PF13411">
    <property type="entry name" value="MerR_1"/>
    <property type="match status" value="1"/>
</dbReference>
<evidence type="ECO:0000256" key="1">
    <source>
        <dbReference type="ARBA" id="ARBA00023125"/>
    </source>
</evidence>
<gene>
    <name evidence="3" type="ordered locus">Mmcs_3650</name>
</gene>
<evidence type="ECO:0000259" key="2">
    <source>
        <dbReference type="PROSITE" id="PS50937"/>
    </source>
</evidence>
<evidence type="ECO:0000313" key="3">
    <source>
        <dbReference type="EMBL" id="ABG09757.1"/>
    </source>
</evidence>
<dbReference type="EMBL" id="CP000384">
    <property type="protein sequence ID" value="ABG09757.1"/>
    <property type="molecule type" value="Genomic_DNA"/>
</dbReference>
<dbReference type="InterPro" id="IPR009061">
    <property type="entry name" value="DNA-bd_dom_put_sf"/>
</dbReference>